<evidence type="ECO:0000256" key="1">
    <source>
        <dbReference type="ARBA" id="ARBA00022679"/>
    </source>
</evidence>
<evidence type="ECO:0000313" key="6">
    <source>
        <dbReference type="Proteomes" id="UP000612282"/>
    </source>
</evidence>
<accession>A0ABQ3XL08</accession>
<evidence type="ECO:0000256" key="3">
    <source>
        <dbReference type="SAM" id="MobiDB-lite"/>
    </source>
</evidence>
<dbReference type="CDD" id="cd04301">
    <property type="entry name" value="NAT_SF"/>
    <property type="match status" value="1"/>
</dbReference>
<dbReference type="RefSeq" id="WP_203804983.1">
    <property type="nucleotide sequence ID" value="NZ_BAAAQE010000094.1"/>
</dbReference>
<name>A0ABQ3XL08_9ACTN</name>
<dbReference type="Pfam" id="PF00583">
    <property type="entry name" value="Acetyltransf_1"/>
    <property type="match status" value="1"/>
</dbReference>
<proteinExistence type="predicted"/>
<feature type="region of interest" description="Disordered" evidence="3">
    <location>
        <begin position="148"/>
        <end position="167"/>
    </location>
</feature>
<dbReference type="EMBL" id="BOMG01000094">
    <property type="protein sequence ID" value="GID59178.1"/>
    <property type="molecule type" value="Genomic_DNA"/>
</dbReference>
<dbReference type="InterPro" id="IPR050832">
    <property type="entry name" value="Bact_Acetyltransf"/>
</dbReference>
<feature type="compositionally biased region" description="Basic and acidic residues" evidence="3">
    <location>
        <begin position="156"/>
        <end position="167"/>
    </location>
</feature>
<dbReference type="SUPFAM" id="SSF55729">
    <property type="entry name" value="Acyl-CoA N-acyltransferases (Nat)"/>
    <property type="match status" value="1"/>
</dbReference>
<keyword evidence="1" id="KW-0808">Transferase</keyword>
<evidence type="ECO:0000313" key="5">
    <source>
        <dbReference type="EMBL" id="GID59178.1"/>
    </source>
</evidence>
<dbReference type="InterPro" id="IPR016181">
    <property type="entry name" value="Acyl_CoA_acyltransferase"/>
</dbReference>
<dbReference type="PROSITE" id="PS51186">
    <property type="entry name" value="GNAT"/>
    <property type="match status" value="1"/>
</dbReference>
<dbReference type="PANTHER" id="PTHR43877:SF2">
    <property type="entry name" value="AMINOALKYLPHOSPHONATE N-ACETYLTRANSFERASE-RELATED"/>
    <property type="match status" value="1"/>
</dbReference>
<keyword evidence="2" id="KW-0012">Acyltransferase</keyword>
<protein>
    <recommendedName>
        <fullName evidence="4">N-acetyltransferase domain-containing protein</fullName>
    </recommendedName>
</protein>
<dbReference type="InterPro" id="IPR000182">
    <property type="entry name" value="GNAT_dom"/>
</dbReference>
<dbReference type="Proteomes" id="UP000612282">
    <property type="component" value="Unassembled WGS sequence"/>
</dbReference>
<organism evidence="5 6">
    <name type="scientific">Actinoplanes couchii</name>
    <dbReference type="NCBI Taxonomy" id="403638"/>
    <lineage>
        <taxon>Bacteria</taxon>
        <taxon>Bacillati</taxon>
        <taxon>Actinomycetota</taxon>
        <taxon>Actinomycetes</taxon>
        <taxon>Micromonosporales</taxon>
        <taxon>Micromonosporaceae</taxon>
        <taxon>Actinoplanes</taxon>
    </lineage>
</organism>
<reference evidence="5 6" key="1">
    <citation type="submission" date="2021-01" db="EMBL/GenBank/DDBJ databases">
        <title>Whole genome shotgun sequence of Actinoplanes couchii NBRC 106145.</title>
        <authorList>
            <person name="Komaki H."/>
            <person name="Tamura T."/>
        </authorList>
    </citation>
    <scope>NUCLEOTIDE SEQUENCE [LARGE SCALE GENOMIC DNA]</scope>
    <source>
        <strain evidence="5 6">NBRC 106145</strain>
    </source>
</reference>
<dbReference type="Gene3D" id="3.40.630.30">
    <property type="match status" value="1"/>
</dbReference>
<dbReference type="PANTHER" id="PTHR43877">
    <property type="entry name" value="AMINOALKYLPHOSPHONATE N-ACETYLTRANSFERASE-RELATED-RELATED"/>
    <property type="match status" value="1"/>
</dbReference>
<keyword evidence="6" id="KW-1185">Reference proteome</keyword>
<gene>
    <name evidence="5" type="ORF">Aco03nite_075820</name>
</gene>
<evidence type="ECO:0000259" key="4">
    <source>
        <dbReference type="PROSITE" id="PS51186"/>
    </source>
</evidence>
<evidence type="ECO:0000256" key="2">
    <source>
        <dbReference type="ARBA" id="ARBA00023315"/>
    </source>
</evidence>
<sequence>MTRQTEPADGVRIEASEPGRYLTEAAAIWAEATATRDGDPEIAPLDEARPVIERVLGGSARSLLIVAIKDDQVVGFAALAPLATDAATAEVHYVGVRPDHWSAGIGRRLMTALPGLARGFTRGELEVYLDNPRAVALYESLGWQPLGESRPHPRSGRREQRYQRDFA</sequence>
<feature type="domain" description="N-acetyltransferase" evidence="4">
    <location>
        <begin position="11"/>
        <end position="167"/>
    </location>
</feature>
<comment type="caution">
    <text evidence="5">The sequence shown here is derived from an EMBL/GenBank/DDBJ whole genome shotgun (WGS) entry which is preliminary data.</text>
</comment>